<name>A2DTY1_TRIV3</name>
<dbReference type="GO" id="GO:0003955">
    <property type="term" value="F:NAD(P)H dehydrogenase (quinone) activity"/>
    <property type="evidence" value="ECO:0000318"/>
    <property type="project" value="GO_Central"/>
</dbReference>
<dbReference type="PANTHER" id="PTHR10204:SF34">
    <property type="entry name" value="NAD(P)H DEHYDROGENASE [QUINONE] 1 ISOFORM 1"/>
    <property type="match status" value="1"/>
</dbReference>
<dbReference type="Proteomes" id="UP000001542">
    <property type="component" value="Unassembled WGS sequence"/>
</dbReference>
<evidence type="ECO:0000313" key="5">
    <source>
        <dbReference type="Proteomes" id="UP000001542"/>
    </source>
</evidence>
<dbReference type="EMBL" id="DS113246">
    <property type="protein sequence ID" value="EAY16128.1"/>
    <property type="molecule type" value="Genomic_DNA"/>
</dbReference>
<dbReference type="InterPro" id="IPR003680">
    <property type="entry name" value="Flavodoxin_fold"/>
</dbReference>
<evidence type="ECO:0000256" key="1">
    <source>
        <dbReference type="ARBA" id="ARBA00006252"/>
    </source>
</evidence>
<keyword evidence="5" id="KW-1185">Reference proteome</keyword>
<gene>
    <name evidence="4" type="ORF">TVAG_465160</name>
</gene>
<feature type="domain" description="Flavodoxin-like fold" evidence="3">
    <location>
        <begin position="1"/>
        <end position="184"/>
    </location>
</feature>
<dbReference type="Gene3D" id="3.40.50.360">
    <property type="match status" value="1"/>
</dbReference>
<dbReference type="GO" id="GO:0005829">
    <property type="term" value="C:cytosol"/>
    <property type="evidence" value="ECO:0000318"/>
    <property type="project" value="GO_Central"/>
</dbReference>
<dbReference type="RefSeq" id="XP_001328351.1">
    <property type="nucleotide sequence ID" value="XM_001328316.1"/>
</dbReference>
<dbReference type="InterPro" id="IPR051545">
    <property type="entry name" value="NAD(P)H_dehydrogenase_qn"/>
</dbReference>
<reference evidence="4" key="1">
    <citation type="submission" date="2006-10" db="EMBL/GenBank/DDBJ databases">
        <authorList>
            <person name="Amadeo P."/>
            <person name="Zhao Q."/>
            <person name="Wortman J."/>
            <person name="Fraser-Liggett C."/>
            <person name="Carlton J."/>
        </authorList>
    </citation>
    <scope>NUCLEOTIDE SEQUENCE</scope>
    <source>
        <strain evidence="4">G3</strain>
    </source>
</reference>
<comment type="similarity">
    <text evidence="1">Belongs to the NAD(P)H dehydrogenase (quinone) family.</text>
</comment>
<dbReference type="VEuPathDB" id="TrichDB:TVAG_465160"/>
<reference evidence="4" key="2">
    <citation type="journal article" date="2007" name="Science">
        <title>Draft genome sequence of the sexually transmitted pathogen Trichomonas vaginalis.</title>
        <authorList>
            <person name="Carlton J.M."/>
            <person name="Hirt R.P."/>
            <person name="Silva J.C."/>
            <person name="Delcher A.L."/>
            <person name="Schatz M."/>
            <person name="Zhao Q."/>
            <person name="Wortman J.R."/>
            <person name="Bidwell S.L."/>
            <person name="Alsmark U.C.M."/>
            <person name="Besteiro S."/>
            <person name="Sicheritz-Ponten T."/>
            <person name="Noel C.J."/>
            <person name="Dacks J.B."/>
            <person name="Foster P.G."/>
            <person name="Simillion C."/>
            <person name="Van de Peer Y."/>
            <person name="Miranda-Saavedra D."/>
            <person name="Barton G.J."/>
            <person name="Westrop G.D."/>
            <person name="Mueller S."/>
            <person name="Dessi D."/>
            <person name="Fiori P.L."/>
            <person name="Ren Q."/>
            <person name="Paulsen I."/>
            <person name="Zhang H."/>
            <person name="Bastida-Corcuera F.D."/>
            <person name="Simoes-Barbosa A."/>
            <person name="Brown M.T."/>
            <person name="Hayes R.D."/>
            <person name="Mukherjee M."/>
            <person name="Okumura C.Y."/>
            <person name="Schneider R."/>
            <person name="Smith A.J."/>
            <person name="Vanacova S."/>
            <person name="Villalvazo M."/>
            <person name="Haas B.J."/>
            <person name="Pertea M."/>
            <person name="Feldblyum T.V."/>
            <person name="Utterback T.R."/>
            <person name="Shu C.L."/>
            <person name="Osoegawa K."/>
            <person name="de Jong P.J."/>
            <person name="Hrdy I."/>
            <person name="Horvathova L."/>
            <person name="Zubacova Z."/>
            <person name="Dolezal P."/>
            <person name="Malik S.B."/>
            <person name="Logsdon J.M. Jr."/>
            <person name="Henze K."/>
            <person name="Gupta A."/>
            <person name="Wang C.C."/>
            <person name="Dunne R.L."/>
            <person name="Upcroft J.A."/>
            <person name="Upcroft P."/>
            <person name="White O."/>
            <person name="Salzberg S.L."/>
            <person name="Tang P."/>
            <person name="Chiu C.-H."/>
            <person name="Lee Y.-S."/>
            <person name="Embley T.M."/>
            <person name="Coombs G.H."/>
            <person name="Mottram J.C."/>
            <person name="Tachezy J."/>
            <person name="Fraser-Liggett C.M."/>
            <person name="Johnson P.J."/>
        </authorList>
    </citation>
    <scope>NUCLEOTIDE SEQUENCE [LARGE SCALE GENOMIC DNA]</scope>
    <source>
        <strain evidence="4">G3</strain>
    </source>
</reference>
<protein>
    <submittedName>
        <fullName evidence="4">Quinone reductase, putative</fullName>
    </submittedName>
</protein>
<dbReference type="SUPFAM" id="SSF52218">
    <property type="entry name" value="Flavoproteins"/>
    <property type="match status" value="1"/>
</dbReference>
<dbReference type="AlphaFoldDB" id="A2DTY1"/>
<dbReference type="VEuPathDB" id="TrichDB:TVAGG3_0719040"/>
<dbReference type="KEGG" id="tva:4774135"/>
<keyword evidence="2" id="KW-0560">Oxidoreductase</keyword>
<evidence type="ECO:0000259" key="3">
    <source>
        <dbReference type="Pfam" id="PF02525"/>
    </source>
</evidence>
<accession>A2DTY1</accession>
<dbReference type="SMR" id="A2DTY1"/>
<proteinExistence type="inferred from homology"/>
<dbReference type="OrthoDB" id="26889at2759"/>
<dbReference type="Pfam" id="PF02525">
    <property type="entry name" value="Flavodoxin_2"/>
    <property type="match status" value="1"/>
</dbReference>
<dbReference type="InterPro" id="IPR029039">
    <property type="entry name" value="Flavoprotein-like_sf"/>
</dbReference>
<organism evidence="4 5">
    <name type="scientific">Trichomonas vaginalis (strain ATCC PRA-98 / G3)</name>
    <dbReference type="NCBI Taxonomy" id="412133"/>
    <lineage>
        <taxon>Eukaryota</taxon>
        <taxon>Metamonada</taxon>
        <taxon>Parabasalia</taxon>
        <taxon>Trichomonadida</taxon>
        <taxon>Trichomonadidae</taxon>
        <taxon>Trichomonas</taxon>
    </lineage>
</organism>
<evidence type="ECO:0000256" key="2">
    <source>
        <dbReference type="ARBA" id="ARBA00023002"/>
    </source>
</evidence>
<sequence>MKVLILIAHADTTHQATAFRIAKAAKEALLAQNHEVREVVLIEEGFDRVLTESDFKVKKTSYFDYFENSKDGNLVDTITKQVDNINWCTHILVIGPMWYFRFPACFEAWIERVLINVDGQSKKVSFVISNAGDEQYYSEKGSGSIEQLLFSEYTAFTYGKFQVNRPLGYYNAEIGPKIDHEKEKAWIEKFKVAVCQLDHWQLWGTNDNKPPLSPETIVMSDKKTDL</sequence>
<dbReference type="PANTHER" id="PTHR10204">
    <property type="entry name" value="NAD P H OXIDOREDUCTASE-RELATED"/>
    <property type="match status" value="1"/>
</dbReference>
<dbReference type="InParanoid" id="A2DTY1"/>
<evidence type="ECO:0000313" key="4">
    <source>
        <dbReference type="EMBL" id="EAY16128.1"/>
    </source>
</evidence>